<keyword evidence="6" id="KW-0779">Telomere</keyword>
<dbReference type="Proteomes" id="UP001142489">
    <property type="component" value="Unassembled WGS sequence"/>
</dbReference>
<dbReference type="GO" id="GO:0051321">
    <property type="term" value="P:meiotic cell cycle"/>
    <property type="evidence" value="ECO:0007669"/>
    <property type="project" value="UniProtKB-KW"/>
</dbReference>
<dbReference type="GO" id="GO:0000781">
    <property type="term" value="C:chromosome, telomeric region"/>
    <property type="evidence" value="ECO:0007669"/>
    <property type="project" value="UniProtKB-SubCell"/>
</dbReference>
<dbReference type="GO" id="GO:0000724">
    <property type="term" value="P:double-strand break repair via homologous recombination"/>
    <property type="evidence" value="ECO:0007669"/>
    <property type="project" value="TreeGrafter"/>
</dbReference>
<reference evidence="13" key="1">
    <citation type="journal article" date="2023" name="DNA Res.">
        <title>Chromosome-level genome assembly of Phrynocephalus forsythii using third-generation DNA sequencing and Hi-C analysis.</title>
        <authorList>
            <person name="Qi Y."/>
            <person name="Zhao W."/>
            <person name="Zhao Y."/>
            <person name="Niu C."/>
            <person name="Cao S."/>
            <person name="Zhang Y."/>
        </authorList>
    </citation>
    <scope>NUCLEOTIDE SEQUENCE</scope>
    <source>
        <tissue evidence="13">Muscle</tissue>
    </source>
</reference>
<accession>A0A9Q0Y2M4</accession>
<protein>
    <recommendedName>
        <fullName evidence="3">Nibrin</fullName>
    </recommendedName>
</protein>
<dbReference type="PANTHER" id="PTHR12162">
    <property type="entry name" value="NIBRIN-RELATED"/>
    <property type="match status" value="1"/>
</dbReference>
<sequence>MWTLRPAATPPPGPGQPYQLLVGVEYIVGRKNCAILIQDDQSISRSHAVLSVTHPEMNHSQPSSFPVLTLNDTSKYGTFVNGEKLQNGVPRTLKSGDRITFGVFESKYRVEYDPLVVCSSCLNVSQKTSLNKYVLQLGGYVVNDWKEECTHLAMVTVKVTVKTICSLICGRPIVKPEYFAELIKAIQEKRQLPTLESFSPPVDEPSIKNENIDLSVCLERKTIFKGKTFVFLTAKQHAKLSPAVKLGGGEAKLMTKGEEDAASLVAPDVCVIEVGVTNSQASVSDLERKWTDAITAILERNNYRTISESEVGLAVIFASTEKYCNPQIPLDAAVGVKSSTSVVQAQSLSQKAVVEETVMPTAMGDITAYVADTEMDQVMDTCMELTGEKRNKETIVKDRGGKQSTGYYNCKGNPSKNWHCRYWKKIAWTEY</sequence>
<dbReference type="Gene3D" id="2.60.200.20">
    <property type="match status" value="1"/>
</dbReference>
<dbReference type="GO" id="GO:0030870">
    <property type="term" value="C:Mre11 complex"/>
    <property type="evidence" value="ECO:0007669"/>
    <property type="project" value="InterPro"/>
</dbReference>
<organism evidence="13 14">
    <name type="scientific">Phrynocephalus forsythii</name>
    <dbReference type="NCBI Taxonomy" id="171643"/>
    <lineage>
        <taxon>Eukaryota</taxon>
        <taxon>Metazoa</taxon>
        <taxon>Chordata</taxon>
        <taxon>Craniata</taxon>
        <taxon>Vertebrata</taxon>
        <taxon>Euteleostomi</taxon>
        <taxon>Lepidosauria</taxon>
        <taxon>Squamata</taxon>
        <taxon>Bifurcata</taxon>
        <taxon>Unidentata</taxon>
        <taxon>Episquamata</taxon>
        <taxon>Toxicofera</taxon>
        <taxon>Iguania</taxon>
        <taxon>Acrodonta</taxon>
        <taxon>Agamidae</taxon>
        <taxon>Agaminae</taxon>
        <taxon>Phrynocephalus</taxon>
    </lineage>
</organism>
<dbReference type="Pfam" id="PF00498">
    <property type="entry name" value="FHA"/>
    <property type="match status" value="1"/>
</dbReference>
<evidence type="ECO:0000256" key="11">
    <source>
        <dbReference type="ARBA" id="ARBA00044757"/>
    </source>
</evidence>
<gene>
    <name evidence="13" type="ORF">JRQ81_012885</name>
</gene>
<evidence type="ECO:0000259" key="12">
    <source>
        <dbReference type="PROSITE" id="PS50006"/>
    </source>
</evidence>
<evidence type="ECO:0000256" key="1">
    <source>
        <dbReference type="ARBA" id="ARBA00004322"/>
    </source>
</evidence>
<dbReference type="Gene3D" id="3.40.50.10980">
    <property type="entry name" value="Nibrin, BRCT2 domain"/>
    <property type="match status" value="1"/>
</dbReference>
<dbReference type="EMBL" id="JAPFRF010000003">
    <property type="protein sequence ID" value="KAJ7338983.1"/>
    <property type="molecule type" value="Genomic_DNA"/>
</dbReference>
<dbReference type="CDD" id="cd22667">
    <property type="entry name" value="FHA_NBN"/>
    <property type="match status" value="1"/>
</dbReference>
<keyword evidence="8" id="KW-0539">Nucleus</keyword>
<dbReference type="GO" id="GO:0007095">
    <property type="term" value="P:mitotic G2 DNA damage checkpoint signaling"/>
    <property type="evidence" value="ECO:0007669"/>
    <property type="project" value="InterPro"/>
</dbReference>
<evidence type="ECO:0000256" key="10">
    <source>
        <dbReference type="ARBA" id="ARBA00023306"/>
    </source>
</evidence>
<evidence type="ECO:0000313" key="13">
    <source>
        <dbReference type="EMBL" id="KAJ7338983.1"/>
    </source>
</evidence>
<dbReference type="PROSITE" id="PS50006">
    <property type="entry name" value="FHA_DOMAIN"/>
    <property type="match status" value="1"/>
</dbReference>
<dbReference type="GO" id="GO:0003684">
    <property type="term" value="F:damaged DNA binding"/>
    <property type="evidence" value="ECO:0007669"/>
    <property type="project" value="TreeGrafter"/>
</dbReference>
<name>A0A9Q0Y2M4_9SAUR</name>
<keyword evidence="5" id="KW-0227">DNA damage</keyword>
<comment type="caution">
    <text evidence="13">The sequence shown here is derived from an EMBL/GenBank/DDBJ whole genome shotgun (WGS) entry which is preliminary data.</text>
</comment>
<proteinExistence type="inferred from homology"/>
<dbReference type="CDD" id="cd17741">
    <property type="entry name" value="BRCT_nibrin"/>
    <property type="match status" value="1"/>
</dbReference>
<dbReference type="Gene3D" id="3.40.50.10190">
    <property type="entry name" value="BRCT domain"/>
    <property type="match status" value="1"/>
</dbReference>
<keyword evidence="10" id="KW-0131">Cell cycle</keyword>
<comment type="subcellular location">
    <subcellularLocation>
        <location evidence="2">Chromosome</location>
        <location evidence="2">Telomere</location>
    </subcellularLocation>
    <subcellularLocation>
        <location evidence="1">Nucleus</location>
        <location evidence="1">PML body</location>
    </subcellularLocation>
</comment>
<dbReference type="InterPro" id="IPR000253">
    <property type="entry name" value="FHA_dom"/>
</dbReference>
<keyword evidence="4" id="KW-0158">Chromosome</keyword>
<dbReference type="FunFam" id="3.40.50.10980:FF:000001">
    <property type="entry name" value="Nibrin"/>
    <property type="match status" value="1"/>
</dbReference>
<keyword evidence="7" id="KW-0234">DNA repair</keyword>
<dbReference type="AlphaFoldDB" id="A0A9Q0Y2M4"/>
<keyword evidence="14" id="KW-1185">Reference proteome</keyword>
<dbReference type="InterPro" id="IPR040227">
    <property type="entry name" value="Nibrin-rel"/>
</dbReference>
<dbReference type="SUPFAM" id="SSF49879">
    <property type="entry name" value="SMAD/FHA domain"/>
    <property type="match status" value="1"/>
</dbReference>
<evidence type="ECO:0000256" key="4">
    <source>
        <dbReference type="ARBA" id="ARBA00022454"/>
    </source>
</evidence>
<evidence type="ECO:0000256" key="6">
    <source>
        <dbReference type="ARBA" id="ARBA00022895"/>
    </source>
</evidence>
<dbReference type="PANTHER" id="PTHR12162:SF0">
    <property type="entry name" value="NIBRIN"/>
    <property type="match status" value="1"/>
</dbReference>
<dbReference type="InterPro" id="IPR036420">
    <property type="entry name" value="BRCT_dom_sf"/>
</dbReference>
<dbReference type="SMART" id="SM00240">
    <property type="entry name" value="FHA"/>
    <property type="match status" value="1"/>
</dbReference>
<dbReference type="Pfam" id="PF00533">
    <property type="entry name" value="BRCT"/>
    <property type="match status" value="1"/>
</dbReference>
<dbReference type="InterPro" id="IPR008984">
    <property type="entry name" value="SMAD_FHA_dom_sf"/>
</dbReference>
<keyword evidence="9" id="KW-0469">Meiosis</keyword>
<feature type="domain" description="FHA" evidence="12">
    <location>
        <begin position="26"/>
        <end position="85"/>
    </location>
</feature>
<comment type="similarity">
    <text evidence="11">Belongs to the Nibrin family.</text>
</comment>
<evidence type="ECO:0000256" key="8">
    <source>
        <dbReference type="ARBA" id="ARBA00023242"/>
    </source>
</evidence>
<evidence type="ECO:0000256" key="9">
    <source>
        <dbReference type="ARBA" id="ARBA00023254"/>
    </source>
</evidence>
<evidence type="ECO:0000313" key="14">
    <source>
        <dbReference type="Proteomes" id="UP001142489"/>
    </source>
</evidence>
<dbReference type="GO" id="GO:0016605">
    <property type="term" value="C:PML body"/>
    <property type="evidence" value="ECO:0007669"/>
    <property type="project" value="UniProtKB-SubCell"/>
</dbReference>
<evidence type="ECO:0000256" key="7">
    <source>
        <dbReference type="ARBA" id="ARBA00023204"/>
    </source>
</evidence>
<dbReference type="InterPro" id="IPR043014">
    <property type="entry name" value="Nibrin_BRCT2_sf"/>
</dbReference>
<dbReference type="OrthoDB" id="552194at2759"/>
<evidence type="ECO:0000256" key="2">
    <source>
        <dbReference type="ARBA" id="ARBA00004574"/>
    </source>
</evidence>
<dbReference type="InterPro" id="IPR032429">
    <property type="entry name" value="Nibrin_BRCT2"/>
</dbReference>
<evidence type="ECO:0000256" key="5">
    <source>
        <dbReference type="ARBA" id="ARBA00022763"/>
    </source>
</evidence>
<dbReference type="SUPFAM" id="SSF52113">
    <property type="entry name" value="BRCT domain"/>
    <property type="match status" value="1"/>
</dbReference>
<dbReference type="Pfam" id="PF16508">
    <property type="entry name" value="NIBRIN_BRCT_II"/>
    <property type="match status" value="1"/>
</dbReference>
<dbReference type="FunFam" id="2.60.200.20:FF:000017">
    <property type="entry name" value="Nibrin"/>
    <property type="match status" value="1"/>
</dbReference>
<dbReference type="InterPro" id="IPR001357">
    <property type="entry name" value="BRCT_dom"/>
</dbReference>
<dbReference type="FunFam" id="3.40.50.10190:FF:000024">
    <property type="entry name" value="Nibrin"/>
    <property type="match status" value="1"/>
</dbReference>
<evidence type="ECO:0000256" key="3">
    <source>
        <dbReference type="ARBA" id="ARBA00020013"/>
    </source>
</evidence>